<dbReference type="GO" id="GO:0004527">
    <property type="term" value="F:exonuclease activity"/>
    <property type="evidence" value="ECO:0007669"/>
    <property type="project" value="UniProtKB-KW"/>
</dbReference>
<keyword evidence="9" id="KW-0234">DNA repair</keyword>
<evidence type="ECO:0000256" key="6">
    <source>
        <dbReference type="ARBA" id="ARBA00022839"/>
    </source>
</evidence>
<name>A0A261F3E8_9BIFI</name>
<feature type="binding site" evidence="14">
    <location>
        <begin position="23"/>
        <end position="30"/>
    </location>
    <ligand>
        <name>ATP</name>
        <dbReference type="ChEBI" id="CHEBI:30616"/>
    </ligand>
</feature>
<evidence type="ECO:0000259" key="16">
    <source>
        <dbReference type="PROSITE" id="PS51198"/>
    </source>
</evidence>
<feature type="domain" description="UvrD-like helicase C-terminal" evidence="17">
    <location>
        <begin position="535"/>
        <end position="883"/>
    </location>
</feature>
<dbReference type="Pfam" id="PF13361">
    <property type="entry name" value="UvrD_C"/>
    <property type="match status" value="1"/>
</dbReference>
<comment type="catalytic activity">
    <reaction evidence="11">
        <text>Couples ATP hydrolysis with the unwinding of duplex DNA by translocating in the 3'-5' direction.</text>
        <dbReference type="EC" id="5.6.2.4"/>
    </reaction>
</comment>
<proteinExistence type="predicted"/>
<dbReference type="SUPFAM" id="SSF52540">
    <property type="entry name" value="P-loop containing nucleoside triphosphate hydrolases"/>
    <property type="match status" value="1"/>
</dbReference>
<evidence type="ECO:0000256" key="4">
    <source>
        <dbReference type="ARBA" id="ARBA00022801"/>
    </source>
</evidence>
<keyword evidence="10" id="KW-0413">Isomerase</keyword>
<evidence type="ECO:0000256" key="5">
    <source>
        <dbReference type="ARBA" id="ARBA00022806"/>
    </source>
</evidence>
<feature type="region of interest" description="Disordered" evidence="15">
    <location>
        <begin position="956"/>
        <end position="978"/>
    </location>
</feature>
<dbReference type="GO" id="GO:0005829">
    <property type="term" value="C:cytosol"/>
    <property type="evidence" value="ECO:0007669"/>
    <property type="project" value="TreeGrafter"/>
</dbReference>
<feature type="region of interest" description="Disordered" evidence="15">
    <location>
        <begin position="502"/>
        <end position="564"/>
    </location>
</feature>
<evidence type="ECO:0000256" key="15">
    <source>
        <dbReference type="SAM" id="MobiDB-lite"/>
    </source>
</evidence>
<dbReference type="Gene3D" id="3.40.50.300">
    <property type="entry name" value="P-loop containing nucleotide triphosphate hydrolases"/>
    <property type="match status" value="4"/>
</dbReference>
<sequence>MSNSIEQQRVIDVPESSDVLVIAGAGSGKTYTMTQRIIKLICDDHVPAEKILGLTFTRKAAGELLTRVSNAVSQARRDARKAAGNAGPGDAGNVAGATNPDSAFMKPRVYTYDAFFQSIVRQYGLLIGMDPGTQPLSSAGAVQMISDIIGKNMDSLFAAHYFTGDDGNGDAAGLSPDAGSGQSNASGMSDSEDKESDAGSFEALVSDIHSLANECASSMIGADCQTIAEALDRIQRWDNQFLGQLREARAQLLGIALEDVKDPVGAVKKPQPNAMPKTAREVFSGDFEAWLHAVFDEKAWTAAVDEAKSAGLIKRRINLPKCKDSDYANPIQRYYDQVLQYLFYVTKRRNMLIPLARQFDARKREAKLAEFSDFTIAAFQLLTRFPSIGADYRRRFTHVFLDEYQDTSTTQATLLAQIFHPQDVNSTDLVSGASPRKSAVTAVGDPYQAIYAWRGASPGAFRLFREKFGITSEPYSLSVTRRNPKLVLDAANRLTDAFRKQWTPDSNVPHNKREVEVLPLKPLETEESGGAAMEASVATDANGADRAADADADPATHSPTGASCGEKAPFLGLAAFETGAEEIAAVVEFAAHAQMYKKVPNPAKPGEFEKRTPVAILFRSTRPMQDVADAISQAGMTYEIIGASGLLHRADVADLKALLEVVADHSNTPALQELLASPRFSIPHSALKKLATMATQKNIDFQYRTLEEAGYVTSDENTTESDRKDAVNRLRDDVMLPTGVFLADLLMDDDFDEQLSLLEVPDDVAFRLHEASLILRRAEKASERSLRDAMHTASAALTLPMDSSLARIVADGEGMPNSTYGAAFDAVMQQVDSYEQELPDSMHPTVRGFFAWMAVQEREPAPPAANLDQTADVQLMTVHQAKGLEWPAVAVMDMRKDTFPSSTGDNLLVVKPGSASWTEKDGPSYTATKRSWLENPTAIPAPVRADADLLPRFPHDGSSISEWNDAAGESDTDDGRSTFPTMAVRIERETLDALRLKNGFGPCGAQDYLSQAEEYGRRGHDEERRLAYVALTRAKNEALLVCSRNAMSAPGTWRWSGLPNTLDTDAGASNFWSELYHAYVPQGREEHPENDYAVAHMLQEGDDADNDAQQDKQLMQILAALFANSSSHSAKGSEDAKGTANGDPRAFTFARSEEEAEPLVRDEPHEPLTTLDGVPVVQLADAVKNRLDDPSTIIPDGYKVPTGVFIGEGAEQLSRLVVNVAFTSAAQQMADNENEHLPQWPSDLQRSTRAALAMTAEVIDPASGGDLAQDAADARGVIPTSDMRKQADEHAKQIIDASAKSANANSQSVALLSRARLLVAADAQRHEQAQDVIARANAARKGTNVGTTNLRFIASIAGDSAKTMQVARSILRPVPMPPNSAASEGTRFHEWAQQFIDVATVTKDDLLSGAESTDHGGLADVDSTDSMATTVNGKRQAMLDDVDADDSLTNAEKEWRHRLATSPWASRTPYATEAPLTLATPDGPVNGTLDAVFYGGLDSPDAEGRFTIVDWKTGRMPCTTADRDVYLIQLDVYRLLLASQLGVPLDAIDATLYFLSQADPAKRVIHADLKSAQDIEKEIAQGRYLRIDTDA</sequence>
<protein>
    <recommendedName>
        <fullName evidence="12">DNA 3'-5' helicase</fullName>
        <ecNumber evidence="12">5.6.2.4</ecNumber>
    </recommendedName>
</protein>
<evidence type="ECO:0000256" key="10">
    <source>
        <dbReference type="ARBA" id="ARBA00023235"/>
    </source>
</evidence>
<gene>
    <name evidence="18" type="ORF">PSSU_0212</name>
</gene>
<dbReference type="Proteomes" id="UP000216454">
    <property type="component" value="Unassembled WGS sequence"/>
</dbReference>
<keyword evidence="5 14" id="KW-0347">Helicase</keyword>
<keyword evidence="4 14" id="KW-0378">Hydrolase</keyword>
<dbReference type="InterPro" id="IPR014017">
    <property type="entry name" value="DNA_helicase_UvrD-like_C"/>
</dbReference>
<dbReference type="GO" id="GO:0003677">
    <property type="term" value="F:DNA binding"/>
    <property type="evidence" value="ECO:0007669"/>
    <property type="project" value="UniProtKB-KW"/>
</dbReference>
<dbReference type="InterPro" id="IPR014016">
    <property type="entry name" value="UvrD-like_ATP-bd"/>
</dbReference>
<evidence type="ECO:0000256" key="12">
    <source>
        <dbReference type="ARBA" id="ARBA00034808"/>
    </source>
</evidence>
<dbReference type="InterPro" id="IPR000212">
    <property type="entry name" value="DNA_helicase_UvrD/REP"/>
</dbReference>
<dbReference type="InterPro" id="IPR011604">
    <property type="entry name" value="PDDEXK-like_dom_sf"/>
</dbReference>
<evidence type="ECO:0000256" key="11">
    <source>
        <dbReference type="ARBA" id="ARBA00034617"/>
    </source>
</evidence>
<evidence type="ECO:0000313" key="19">
    <source>
        <dbReference type="Proteomes" id="UP000216454"/>
    </source>
</evidence>
<dbReference type="PANTHER" id="PTHR11070:SF55">
    <property type="entry name" value="DNA 3'-5' HELICASE"/>
    <property type="match status" value="1"/>
</dbReference>
<dbReference type="InterPro" id="IPR038726">
    <property type="entry name" value="PDDEXK_AddAB-type"/>
</dbReference>
<keyword evidence="7 14" id="KW-0067">ATP-binding</keyword>
<comment type="catalytic activity">
    <reaction evidence="13">
        <text>ATP + H2O = ADP + phosphate + H(+)</text>
        <dbReference type="Rhea" id="RHEA:13065"/>
        <dbReference type="ChEBI" id="CHEBI:15377"/>
        <dbReference type="ChEBI" id="CHEBI:15378"/>
        <dbReference type="ChEBI" id="CHEBI:30616"/>
        <dbReference type="ChEBI" id="CHEBI:43474"/>
        <dbReference type="ChEBI" id="CHEBI:456216"/>
        <dbReference type="EC" id="5.6.2.4"/>
    </reaction>
</comment>
<evidence type="ECO:0000256" key="14">
    <source>
        <dbReference type="PROSITE-ProRule" id="PRU00560"/>
    </source>
</evidence>
<dbReference type="Pfam" id="PF00580">
    <property type="entry name" value="UvrD-helicase"/>
    <property type="match status" value="1"/>
</dbReference>
<dbReference type="PROSITE" id="PS51217">
    <property type="entry name" value="UVRD_HELICASE_CTER"/>
    <property type="match status" value="1"/>
</dbReference>
<dbReference type="GO" id="GO:0043138">
    <property type="term" value="F:3'-5' DNA helicase activity"/>
    <property type="evidence" value="ECO:0007669"/>
    <property type="project" value="UniProtKB-EC"/>
</dbReference>
<dbReference type="EC" id="5.6.2.4" evidence="12"/>
<keyword evidence="2 14" id="KW-0547">Nucleotide-binding</keyword>
<dbReference type="InterPro" id="IPR027417">
    <property type="entry name" value="P-loop_NTPase"/>
</dbReference>
<feature type="region of interest" description="Disordered" evidence="15">
    <location>
        <begin position="170"/>
        <end position="196"/>
    </location>
</feature>
<evidence type="ECO:0000256" key="1">
    <source>
        <dbReference type="ARBA" id="ARBA00022722"/>
    </source>
</evidence>
<reference evidence="18 19" key="1">
    <citation type="journal article" date="2017" name="BMC Genomics">
        <title>Comparative genomic and phylogenomic analyses of the Bifidobacteriaceae family.</title>
        <authorList>
            <person name="Lugli G.A."/>
            <person name="Milani C."/>
            <person name="Turroni F."/>
            <person name="Duranti S."/>
            <person name="Mancabelli L."/>
            <person name="Mangifesta M."/>
            <person name="Ferrario C."/>
            <person name="Modesto M."/>
            <person name="Mattarelli P."/>
            <person name="Jiri K."/>
            <person name="van Sinderen D."/>
            <person name="Ventura M."/>
        </authorList>
    </citation>
    <scope>NUCLEOTIDE SEQUENCE [LARGE SCALE GENOMIC DNA]</scope>
    <source>
        <strain evidence="18 19">DSM 24744</strain>
    </source>
</reference>
<dbReference type="PROSITE" id="PS51198">
    <property type="entry name" value="UVRD_HELICASE_ATP_BIND"/>
    <property type="match status" value="1"/>
</dbReference>
<comment type="caution">
    <text evidence="18">The sequence shown here is derived from an EMBL/GenBank/DDBJ whole genome shotgun (WGS) entry which is preliminary data.</text>
</comment>
<evidence type="ECO:0000256" key="13">
    <source>
        <dbReference type="ARBA" id="ARBA00048988"/>
    </source>
</evidence>
<feature type="compositionally biased region" description="Polar residues" evidence="15">
    <location>
        <begin position="180"/>
        <end position="189"/>
    </location>
</feature>
<evidence type="ECO:0000256" key="2">
    <source>
        <dbReference type="ARBA" id="ARBA00022741"/>
    </source>
</evidence>
<evidence type="ECO:0000259" key="17">
    <source>
        <dbReference type="PROSITE" id="PS51217"/>
    </source>
</evidence>
<dbReference type="GO" id="GO:0005524">
    <property type="term" value="F:ATP binding"/>
    <property type="evidence" value="ECO:0007669"/>
    <property type="project" value="UniProtKB-UniRule"/>
</dbReference>
<keyword evidence="19" id="KW-1185">Reference proteome</keyword>
<keyword evidence="6" id="KW-0269">Exonuclease</keyword>
<dbReference type="Gene3D" id="1.10.486.10">
    <property type="entry name" value="PCRA, domain 4"/>
    <property type="match status" value="1"/>
</dbReference>
<evidence type="ECO:0000313" key="18">
    <source>
        <dbReference type="EMBL" id="OZG53446.1"/>
    </source>
</evidence>
<dbReference type="GO" id="GO:0033202">
    <property type="term" value="C:DNA helicase complex"/>
    <property type="evidence" value="ECO:0007669"/>
    <property type="project" value="TreeGrafter"/>
</dbReference>
<keyword evidence="3" id="KW-0227">DNA damage</keyword>
<evidence type="ECO:0000256" key="7">
    <source>
        <dbReference type="ARBA" id="ARBA00022840"/>
    </source>
</evidence>
<evidence type="ECO:0000256" key="8">
    <source>
        <dbReference type="ARBA" id="ARBA00023125"/>
    </source>
</evidence>
<dbReference type="Gene3D" id="3.90.320.10">
    <property type="match status" value="1"/>
</dbReference>
<dbReference type="GO" id="GO:0000725">
    <property type="term" value="P:recombinational repair"/>
    <property type="evidence" value="ECO:0007669"/>
    <property type="project" value="TreeGrafter"/>
</dbReference>
<dbReference type="PANTHER" id="PTHR11070">
    <property type="entry name" value="UVRD / RECB / PCRA DNA HELICASE FAMILY MEMBER"/>
    <property type="match status" value="1"/>
</dbReference>
<keyword evidence="8" id="KW-0238">DNA-binding</keyword>
<organism evidence="18 19">
    <name type="scientific">Pseudoscardovia suis</name>
    <dbReference type="NCBI Taxonomy" id="987063"/>
    <lineage>
        <taxon>Bacteria</taxon>
        <taxon>Bacillati</taxon>
        <taxon>Actinomycetota</taxon>
        <taxon>Actinomycetes</taxon>
        <taxon>Bifidobacteriales</taxon>
        <taxon>Bifidobacteriaceae</taxon>
        <taxon>Pseudoscardovia</taxon>
    </lineage>
</organism>
<accession>A0A261F3E8</accession>
<evidence type="ECO:0000256" key="3">
    <source>
        <dbReference type="ARBA" id="ARBA00022763"/>
    </source>
</evidence>
<dbReference type="Pfam" id="PF12705">
    <property type="entry name" value="PDDEXK_1"/>
    <property type="match status" value="1"/>
</dbReference>
<evidence type="ECO:0000256" key="9">
    <source>
        <dbReference type="ARBA" id="ARBA00023204"/>
    </source>
</evidence>
<keyword evidence="1" id="KW-0540">Nuclease</keyword>
<dbReference type="EMBL" id="MWWQ01000004">
    <property type="protein sequence ID" value="OZG53446.1"/>
    <property type="molecule type" value="Genomic_DNA"/>
</dbReference>
<dbReference type="RefSeq" id="WP_094690555.1">
    <property type="nucleotide sequence ID" value="NZ_MWWQ01000004.1"/>
</dbReference>
<feature type="domain" description="UvrD-like helicase ATP-binding" evidence="16">
    <location>
        <begin position="2"/>
        <end position="484"/>
    </location>
</feature>